<name>A0A4Y7SQ27_COPMI</name>
<dbReference type="OrthoDB" id="2662502at2759"/>
<feature type="non-terminal residue" evidence="2">
    <location>
        <position position="1"/>
    </location>
</feature>
<keyword evidence="3" id="KW-1185">Reference proteome</keyword>
<protein>
    <submittedName>
        <fullName evidence="2">Uncharacterized protein</fullName>
    </submittedName>
</protein>
<evidence type="ECO:0000313" key="2">
    <source>
        <dbReference type="EMBL" id="TEB23983.1"/>
    </source>
</evidence>
<reference evidence="2 3" key="1">
    <citation type="journal article" date="2019" name="Nat. Ecol. Evol.">
        <title>Megaphylogeny resolves global patterns of mushroom evolution.</title>
        <authorList>
            <person name="Varga T."/>
            <person name="Krizsan K."/>
            <person name="Foldi C."/>
            <person name="Dima B."/>
            <person name="Sanchez-Garcia M."/>
            <person name="Sanchez-Ramirez S."/>
            <person name="Szollosi G.J."/>
            <person name="Szarkandi J.G."/>
            <person name="Papp V."/>
            <person name="Albert L."/>
            <person name="Andreopoulos W."/>
            <person name="Angelini C."/>
            <person name="Antonin V."/>
            <person name="Barry K.W."/>
            <person name="Bougher N.L."/>
            <person name="Buchanan P."/>
            <person name="Buyck B."/>
            <person name="Bense V."/>
            <person name="Catcheside P."/>
            <person name="Chovatia M."/>
            <person name="Cooper J."/>
            <person name="Damon W."/>
            <person name="Desjardin D."/>
            <person name="Finy P."/>
            <person name="Geml J."/>
            <person name="Haridas S."/>
            <person name="Hughes K."/>
            <person name="Justo A."/>
            <person name="Karasinski D."/>
            <person name="Kautmanova I."/>
            <person name="Kiss B."/>
            <person name="Kocsube S."/>
            <person name="Kotiranta H."/>
            <person name="LaButti K.M."/>
            <person name="Lechner B.E."/>
            <person name="Liimatainen K."/>
            <person name="Lipzen A."/>
            <person name="Lukacs Z."/>
            <person name="Mihaltcheva S."/>
            <person name="Morgado L.N."/>
            <person name="Niskanen T."/>
            <person name="Noordeloos M.E."/>
            <person name="Ohm R.A."/>
            <person name="Ortiz-Santana B."/>
            <person name="Ovrebo C."/>
            <person name="Racz N."/>
            <person name="Riley R."/>
            <person name="Savchenko A."/>
            <person name="Shiryaev A."/>
            <person name="Soop K."/>
            <person name="Spirin V."/>
            <person name="Szebenyi C."/>
            <person name="Tomsovsky M."/>
            <person name="Tulloss R.E."/>
            <person name="Uehling J."/>
            <person name="Grigoriev I.V."/>
            <person name="Vagvolgyi C."/>
            <person name="Papp T."/>
            <person name="Martin F.M."/>
            <person name="Miettinen O."/>
            <person name="Hibbett D.S."/>
            <person name="Nagy L.G."/>
        </authorList>
    </citation>
    <scope>NUCLEOTIDE SEQUENCE [LARGE SCALE GENOMIC DNA]</scope>
    <source>
        <strain evidence="2 3">FP101781</strain>
    </source>
</reference>
<sequence length="191" mass="20934">LGSPFVEVTRGANDGRSHDVSQVKQAMASWVNGLRAPFSPSPPLTSDSRDGRGLQHDVCGRLLTPIDRDWDDPEVRAKFRAGAASEGYVISAFARALYSKFEGDLEQLEVGYLKSLLLVKTYQHIFTSPSSARGTDPQASDCENDAPTGKRPRKRSRKSRKSVAANLSMRGQVTPRSIAYAAIMVRPFPLL</sequence>
<evidence type="ECO:0000256" key="1">
    <source>
        <dbReference type="SAM" id="MobiDB-lite"/>
    </source>
</evidence>
<dbReference type="Pfam" id="PF20414">
    <property type="entry name" value="DUF6698"/>
    <property type="match status" value="1"/>
</dbReference>
<dbReference type="Proteomes" id="UP000298030">
    <property type="component" value="Unassembled WGS sequence"/>
</dbReference>
<dbReference type="InterPro" id="IPR046521">
    <property type="entry name" value="DUF6698"/>
</dbReference>
<dbReference type="EMBL" id="QPFP01000071">
    <property type="protein sequence ID" value="TEB23983.1"/>
    <property type="molecule type" value="Genomic_DNA"/>
</dbReference>
<feature type="compositionally biased region" description="Basic residues" evidence="1">
    <location>
        <begin position="150"/>
        <end position="161"/>
    </location>
</feature>
<dbReference type="AlphaFoldDB" id="A0A4Y7SQ27"/>
<accession>A0A4Y7SQ27</accession>
<gene>
    <name evidence="2" type="ORF">FA13DRAFT_1639170</name>
</gene>
<evidence type="ECO:0000313" key="3">
    <source>
        <dbReference type="Proteomes" id="UP000298030"/>
    </source>
</evidence>
<proteinExistence type="predicted"/>
<organism evidence="2 3">
    <name type="scientific">Coprinellus micaceus</name>
    <name type="common">Glistening ink-cap mushroom</name>
    <name type="synonym">Coprinus micaceus</name>
    <dbReference type="NCBI Taxonomy" id="71717"/>
    <lineage>
        <taxon>Eukaryota</taxon>
        <taxon>Fungi</taxon>
        <taxon>Dikarya</taxon>
        <taxon>Basidiomycota</taxon>
        <taxon>Agaricomycotina</taxon>
        <taxon>Agaricomycetes</taxon>
        <taxon>Agaricomycetidae</taxon>
        <taxon>Agaricales</taxon>
        <taxon>Agaricineae</taxon>
        <taxon>Psathyrellaceae</taxon>
        <taxon>Coprinellus</taxon>
    </lineage>
</organism>
<comment type="caution">
    <text evidence="2">The sequence shown here is derived from an EMBL/GenBank/DDBJ whole genome shotgun (WGS) entry which is preliminary data.</text>
</comment>
<feature type="region of interest" description="Disordered" evidence="1">
    <location>
        <begin position="129"/>
        <end position="166"/>
    </location>
</feature>